<dbReference type="AlphaFoldDB" id="A0A1Y2S953"/>
<keyword evidence="2" id="KW-1185">Reference proteome</keyword>
<accession>A0A1Y2S953</accession>
<dbReference type="SUPFAM" id="SSF50475">
    <property type="entry name" value="FMN-binding split barrel"/>
    <property type="match status" value="1"/>
</dbReference>
<dbReference type="RefSeq" id="WP_086110735.1">
    <property type="nucleotide sequence ID" value="NZ_CAWNGD010000086.1"/>
</dbReference>
<reference evidence="1 2" key="1">
    <citation type="submission" date="2016-10" db="EMBL/GenBank/DDBJ databases">
        <title>Systematic genetic and metabolomic analysis of Xenorhabdus and Photorhabdus spp., highlights the requirements for a dual symbiotic and pathogenic life style.</title>
        <authorList>
            <person name="Tobias N.J."/>
            <person name="Wolff H."/>
            <person name="Djahanschiri B."/>
            <person name="Pidot S.J."/>
            <person name="Stinear T.P."/>
            <person name="Ebersberger I."/>
            <person name="Bode H.B."/>
        </authorList>
    </citation>
    <scope>NUCLEOTIDE SEQUENCE [LARGE SCALE GENOMIC DNA]</scope>
    <source>
        <strain evidence="1 2">DSM 22392</strain>
    </source>
</reference>
<gene>
    <name evidence="1" type="ORF">Xvie_03891</name>
</gene>
<name>A0A1Y2S953_9GAMM</name>
<protein>
    <submittedName>
        <fullName evidence="1">Uncharacterized protein</fullName>
    </submittedName>
</protein>
<dbReference type="InterPro" id="IPR012349">
    <property type="entry name" value="Split_barrel_FMN-bd"/>
</dbReference>
<evidence type="ECO:0000313" key="2">
    <source>
        <dbReference type="Proteomes" id="UP000194350"/>
    </source>
</evidence>
<proteinExistence type="predicted"/>
<dbReference type="OrthoDB" id="9788889at2"/>
<comment type="caution">
    <text evidence="1">The sequence shown here is derived from an EMBL/GenBank/DDBJ whole genome shotgun (WGS) entry which is preliminary data.</text>
</comment>
<dbReference type="Proteomes" id="UP000194350">
    <property type="component" value="Unassembled WGS sequence"/>
</dbReference>
<organism evidence="1 2">
    <name type="scientific">Xenorhabdus vietnamensis</name>
    <dbReference type="NCBI Taxonomy" id="351656"/>
    <lineage>
        <taxon>Bacteria</taxon>
        <taxon>Pseudomonadati</taxon>
        <taxon>Pseudomonadota</taxon>
        <taxon>Gammaproteobacteria</taxon>
        <taxon>Enterobacterales</taxon>
        <taxon>Morganellaceae</taxon>
        <taxon>Xenorhabdus</taxon>
    </lineage>
</organism>
<dbReference type="EMBL" id="MUBJ01000041">
    <property type="protein sequence ID" value="OTA14233.1"/>
    <property type="molecule type" value="Genomic_DNA"/>
</dbReference>
<dbReference type="Gene3D" id="2.30.110.10">
    <property type="entry name" value="Electron Transport, Fmn-binding Protein, Chain A"/>
    <property type="match status" value="1"/>
</dbReference>
<dbReference type="STRING" id="351656.Xvie_03891"/>
<evidence type="ECO:0000313" key="1">
    <source>
        <dbReference type="EMBL" id="OTA14233.1"/>
    </source>
</evidence>
<sequence>MNLIQRSLYLLNNARFFTLASRHADNIPWASTVNYVPLFEPLRLVWYSMRTARHSENICHHAEVSGSLFCHDMQATSPPGLDGAQFTGSAREIPQCECECIHQDYYRLNFPEARDRARWQLPLHEFYGDGARRFYELRINDWWLLDIDGWLKTKEDRRVPVPLAQLFVPKQYNESILPSVTQ</sequence>